<evidence type="ECO:0000256" key="1">
    <source>
        <dbReference type="ARBA" id="ARBA00004196"/>
    </source>
</evidence>
<keyword evidence="2 3" id="KW-0732">Signal</keyword>
<sequence>MRKILSILLVVASPVFAGVDKGLDVTLELYQRFDDTAKSLAQSECRGDEIIENYHRAYDAWNGASIVSFGPLEQQGGALVLSFWPDKKGFTAKALSQLIADQDEAIYAPDEFASVSIAAHGFLALDMMLFDQRFNQFEQDSYSCQLVRRITQDIADKAMKMNVAWINDFAQTVRGAGEPNNTTYFTKEEAAQAYLTSLSGAFEFIETSRLARPLGTLERPRPKRAEAWRSARALPNINATITALDHMIRALGDDATPETNETMGALLRFIPTIDDPAFANITDMGTRFQVESLQTMVHSANEAMSVELGTHLGVNMGFNALDGD</sequence>
<feature type="signal peptide" evidence="3">
    <location>
        <begin position="1"/>
        <end position="17"/>
    </location>
</feature>
<proteinExistence type="predicted"/>
<dbReference type="CDD" id="cd14659">
    <property type="entry name" value="Imelysin-like_IPPA"/>
    <property type="match status" value="1"/>
</dbReference>
<dbReference type="Proteomes" id="UP000634455">
    <property type="component" value="Unassembled WGS sequence"/>
</dbReference>
<dbReference type="EMBL" id="BMZF01000002">
    <property type="protein sequence ID" value="GHA48794.1"/>
    <property type="molecule type" value="Genomic_DNA"/>
</dbReference>
<evidence type="ECO:0000259" key="4">
    <source>
        <dbReference type="Pfam" id="PF09375"/>
    </source>
</evidence>
<comment type="subcellular location">
    <subcellularLocation>
        <location evidence="1">Cell envelope</location>
    </subcellularLocation>
</comment>
<dbReference type="Pfam" id="PF09375">
    <property type="entry name" value="Peptidase_M75"/>
    <property type="match status" value="1"/>
</dbReference>
<evidence type="ECO:0000313" key="6">
    <source>
        <dbReference type="Proteomes" id="UP000634455"/>
    </source>
</evidence>
<evidence type="ECO:0000256" key="3">
    <source>
        <dbReference type="SAM" id="SignalP"/>
    </source>
</evidence>
<gene>
    <name evidence="5" type="ORF">GCM10008927_12420</name>
</gene>
<evidence type="ECO:0000256" key="2">
    <source>
        <dbReference type="ARBA" id="ARBA00022729"/>
    </source>
</evidence>
<organism evidence="5 6">
    <name type="scientific">Paramylibacter ulvae</name>
    <dbReference type="NCBI Taxonomy" id="1651968"/>
    <lineage>
        <taxon>Bacteria</taxon>
        <taxon>Pseudomonadati</taxon>
        <taxon>Pseudomonadota</taxon>
        <taxon>Alphaproteobacteria</taxon>
        <taxon>Rhodobacterales</taxon>
        <taxon>Paracoccaceae</taxon>
        <taxon>Paramylibacter</taxon>
    </lineage>
</organism>
<dbReference type="Gene3D" id="1.20.1420.20">
    <property type="entry name" value="M75 peptidase, HXXE motif"/>
    <property type="match status" value="1"/>
</dbReference>
<feature type="domain" description="Imelysin-like" evidence="4">
    <location>
        <begin position="48"/>
        <end position="298"/>
    </location>
</feature>
<dbReference type="InterPro" id="IPR018976">
    <property type="entry name" value="Imelysin-like"/>
</dbReference>
<dbReference type="InterPro" id="IPR034984">
    <property type="entry name" value="Imelysin-like_IPPA"/>
</dbReference>
<dbReference type="RefSeq" id="WP_189639724.1">
    <property type="nucleotide sequence ID" value="NZ_BMZF01000002.1"/>
</dbReference>
<evidence type="ECO:0000313" key="5">
    <source>
        <dbReference type="EMBL" id="GHA48794.1"/>
    </source>
</evidence>
<name>A0ABQ3CZM0_9RHOB</name>
<keyword evidence="6" id="KW-1185">Reference proteome</keyword>
<accession>A0ABQ3CZM0</accession>
<comment type="caution">
    <text evidence="5">The sequence shown here is derived from an EMBL/GenBank/DDBJ whole genome shotgun (WGS) entry which is preliminary data.</text>
</comment>
<feature type="chain" id="PRO_5047478877" evidence="3">
    <location>
        <begin position="18"/>
        <end position="324"/>
    </location>
</feature>
<dbReference type="InterPro" id="IPR038352">
    <property type="entry name" value="Imelysin_sf"/>
</dbReference>
<protein>
    <submittedName>
        <fullName evidence="5">Signal peptidase</fullName>
    </submittedName>
</protein>
<reference evidence="6" key="1">
    <citation type="journal article" date="2019" name="Int. J. Syst. Evol. Microbiol.">
        <title>The Global Catalogue of Microorganisms (GCM) 10K type strain sequencing project: providing services to taxonomists for standard genome sequencing and annotation.</title>
        <authorList>
            <consortium name="The Broad Institute Genomics Platform"/>
            <consortium name="The Broad Institute Genome Sequencing Center for Infectious Disease"/>
            <person name="Wu L."/>
            <person name="Ma J."/>
        </authorList>
    </citation>
    <scope>NUCLEOTIDE SEQUENCE [LARGE SCALE GENOMIC DNA]</scope>
    <source>
        <strain evidence="6">KCTC 32465</strain>
    </source>
</reference>